<keyword evidence="4" id="KW-0963">Cytoplasm</keyword>
<gene>
    <name evidence="11" type="ORF">MENT_LOCUS1940</name>
</gene>
<evidence type="ECO:0000313" key="11">
    <source>
        <dbReference type="EMBL" id="CAD2127561.1"/>
    </source>
</evidence>
<feature type="compositionally biased region" description="Basic and acidic residues" evidence="8">
    <location>
        <begin position="711"/>
        <end position="745"/>
    </location>
</feature>
<feature type="compositionally biased region" description="Low complexity" evidence="8">
    <location>
        <begin position="12"/>
        <end position="30"/>
    </location>
</feature>
<proteinExistence type="inferred from homology"/>
<evidence type="ECO:0000256" key="7">
    <source>
        <dbReference type="ARBA" id="ARBA00054331"/>
    </source>
</evidence>
<dbReference type="GO" id="GO:0005737">
    <property type="term" value="C:cytoplasm"/>
    <property type="evidence" value="ECO:0007669"/>
    <property type="project" value="UniProtKB-SubCell"/>
</dbReference>
<protein>
    <recommendedName>
        <fullName evidence="6">SOSS complex subunit A homolog</fullName>
    </recommendedName>
</protein>
<feature type="domain" description="Integrator complex subunit 3 N-terminal" evidence="9">
    <location>
        <begin position="90"/>
        <end position="522"/>
    </location>
</feature>
<comment type="caution">
    <text evidence="11">The sequence shown here is derived from an EMBL/GenBank/DDBJ whole genome shotgun (WGS) entry which is preliminary data.</text>
</comment>
<evidence type="ECO:0000256" key="3">
    <source>
        <dbReference type="ARBA" id="ARBA00006130"/>
    </source>
</evidence>
<feature type="compositionally biased region" description="Polar residues" evidence="8">
    <location>
        <begin position="1"/>
        <end position="11"/>
    </location>
</feature>
<accession>A0A6V7TNU6</accession>
<comment type="similarity">
    <text evidence="3">Belongs to the Integrator subunit 3 family.</text>
</comment>
<dbReference type="Pfam" id="PF24566">
    <property type="entry name" value="HEAT_Ints3_C"/>
    <property type="match status" value="1"/>
</dbReference>
<evidence type="ECO:0000256" key="1">
    <source>
        <dbReference type="ARBA" id="ARBA00004123"/>
    </source>
</evidence>
<organism evidence="11 12">
    <name type="scientific">Meloidogyne enterolobii</name>
    <name type="common">Root-knot nematode worm</name>
    <name type="synonym">Meloidogyne mayaguensis</name>
    <dbReference type="NCBI Taxonomy" id="390850"/>
    <lineage>
        <taxon>Eukaryota</taxon>
        <taxon>Metazoa</taxon>
        <taxon>Ecdysozoa</taxon>
        <taxon>Nematoda</taxon>
        <taxon>Chromadorea</taxon>
        <taxon>Rhabditida</taxon>
        <taxon>Tylenchina</taxon>
        <taxon>Tylenchomorpha</taxon>
        <taxon>Tylenchoidea</taxon>
        <taxon>Meloidogynidae</taxon>
        <taxon>Meloidogyninae</taxon>
        <taxon>Meloidogyne</taxon>
    </lineage>
</organism>
<dbReference type="EMBL" id="CAJEWN010000006">
    <property type="protein sequence ID" value="CAD2127561.1"/>
    <property type="molecule type" value="Genomic_DNA"/>
</dbReference>
<sequence>MTESELLTRNPQSTLHTPHQHSQQQLQQQPSTSLLLNPNVRLESRPETFTASNLINSLETNYHSIVERFGNSPLTETTQYLTNNIIDPKEAKHLIDGFLCGVLVDAPNAEKHFTCIKTLAISTDQWMSLLTSFNILTLECFPFMKHSCKQQLLYFIDETLKLQLRTNLDSSFTNICRALSDGTDFKETCQIVHQFAHRLLSSHQKLATFPRNSSFPPTAFALFSRFISDAQLVANAGVMNLESFKAPLVEICVILVRERFPDLLQLGHDLFLLLLRLSRVSQFVPIWRTLLHNPSAMAPKFNGLQQLLSIPTSSGLLSHRVSLRISRKMAEILKNHIRISSLNATNPSLAAQLKSELNKQFEALKAMHLSGPDSGSIRAEIIRHVWAFIEPKEFNPHSNEARATLLGWLLRTAKPGAELQWCKLSFFWEWFGFDPSIPNSHLAAEPVISTLRHLLNTGHTPLGNSLVDFLIKSTSVLYPPLNFFFVNSITAAMKSLETTACLQVSPVFLHSKLDQILRDQFRSTFPDFFPKRLTSIADNLAAPSSIIDFEAIRKTTTNSSTSCTSLVNKQSNVVVGGITENLMENEKLEKNVLINGRVVMGGGVGGGSNVVSSSTNESKLSTTSSSTGQIKVEPEGEGVGKNLKNVGETLKEGGGGGREIGGGGTGGGKEKEGGMGGGGTILRTTSGTRRPLTTSTSSIEISTSPLKKKLKKEEEAGGGRSPQLDKFKKEKKKEEKQQKLLKKNEGGGINNNSKLTSNYVGGGETTTSMKKLGSELAVKSSKSDDSLQLTIAEDEEEEEEDDEREKEEEGNVWEDEDQEETEEKDGEDDEADLQSTSKRLPLTSLLPMVREEFREHLEGMFKAIKKKQQNLSLEEAINSMQNLLDSIFDANEMECDQTEYIGLCLIRIFDTYLEQTQSYLTCQEPSEDEISEIMEQPLYRFFKTLCRSGEETDTRQFLLSILKKMMEECNRIGYLFLFFLSSIERENGSGGGGGSGRSSRLGNNGSSWPSVDQAVETYKTVCQLMDTEWEKQLAKDLEQCSFDDYQLFSHLLVNVLARLTPYGPPTKVMRLICGSMNTRLLSRLMSEIVRENVVLFGEGDVLSMLVDSLKWDSLEQMMLWQMLQTEAVEFDKFIDLLQRLNYNQHPEATAAVIVIMRNMEPDPDVAIMKSLLRNLLLRPPNKDLFTVDAIKLLIDYDDNIPPVANCISKFVKKAVADGDIKGPICSPKHSSIKMAKNRILTAEYIFGHLDRLRKYCMEKESQRAENLLKNQLLLDMALSVKRNVKTIELRNKFDELFALFDILLEDEQATNGGKQQRRKANNKVIKNKKINMNVRSFVNW</sequence>
<evidence type="ECO:0000259" key="10">
    <source>
        <dbReference type="Pfam" id="PF24566"/>
    </source>
</evidence>
<feature type="compositionally biased region" description="Polar residues" evidence="8">
    <location>
        <begin position="750"/>
        <end position="762"/>
    </location>
</feature>
<evidence type="ECO:0000313" key="12">
    <source>
        <dbReference type="Proteomes" id="UP000580250"/>
    </source>
</evidence>
<dbReference type="PANTHER" id="PTHR13587">
    <property type="entry name" value="INTEGRATOR COMPLEX SUBUNIT 3"/>
    <property type="match status" value="1"/>
</dbReference>
<evidence type="ECO:0000256" key="2">
    <source>
        <dbReference type="ARBA" id="ARBA00004496"/>
    </source>
</evidence>
<comment type="function">
    <text evidence="7">Component of the integrator complex, a multiprotein complex that terminates RNA polymerase II (Pol II) transcription in the promoter-proximal region of genes. The integrator complex provides a quality checkpoint during transcription elongation by driving premature transcription termination of transcripts that are unfavorably configured for transcriptional elongation: the complex terminates transcription by (1) catalyzing dephosphorylation of the C-terminal domain (CTD) of Pol II subunit Polr2A/Rbp1 and Spt5, and (2) degrading the exiting nascent RNA transcript via endonuclease activity. The integrator complex is also involved in the 3'-end processing of the U7 snRNA, and also the spliceosomal snRNAs U1, U2, U4 and U5.</text>
</comment>
<evidence type="ECO:0000259" key="9">
    <source>
        <dbReference type="Pfam" id="PF10189"/>
    </source>
</evidence>
<feature type="compositionally biased region" description="Gly residues" evidence="8">
    <location>
        <begin position="652"/>
        <end position="667"/>
    </location>
</feature>
<feature type="compositionally biased region" description="Acidic residues" evidence="8">
    <location>
        <begin position="792"/>
        <end position="832"/>
    </location>
</feature>
<feature type="domain" description="Ints3-like C-terminal" evidence="10">
    <location>
        <begin position="868"/>
        <end position="1299"/>
    </location>
</feature>
<dbReference type="InterPro" id="IPR056518">
    <property type="entry name" value="HEAT_Ints3_C"/>
</dbReference>
<keyword evidence="5" id="KW-0539">Nucleus</keyword>
<dbReference type="PANTHER" id="PTHR13587:SF7">
    <property type="entry name" value="INTEGRATOR COMPLEX SUBUNIT 3"/>
    <property type="match status" value="1"/>
</dbReference>
<dbReference type="OrthoDB" id="2021145at2759"/>
<evidence type="ECO:0000256" key="4">
    <source>
        <dbReference type="ARBA" id="ARBA00022490"/>
    </source>
</evidence>
<dbReference type="InterPro" id="IPR045334">
    <property type="entry name" value="INTS3"/>
</dbReference>
<name>A0A6V7TNU6_MELEN</name>
<feature type="region of interest" description="Disordered" evidence="8">
    <location>
        <begin position="776"/>
        <end position="839"/>
    </location>
</feature>
<feature type="compositionally biased region" description="Polar residues" evidence="8">
    <location>
        <begin position="615"/>
        <end position="629"/>
    </location>
</feature>
<feature type="compositionally biased region" description="Low complexity" evidence="8">
    <location>
        <begin position="693"/>
        <end position="704"/>
    </location>
</feature>
<evidence type="ECO:0000256" key="6">
    <source>
        <dbReference type="ARBA" id="ARBA00032741"/>
    </source>
</evidence>
<feature type="region of interest" description="Disordered" evidence="8">
    <location>
        <begin position="1"/>
        <end position="30"/>
    </location>
</feature>
<evidence type="ECO:0000256" key="8">
    <source>
        <dbReference type="SAM" id="MobiDB-lite"/>
    </source>
</evidence>
<comment type="subcellular location">
    <subcellularLocation>
        <location evidence="2">Cytoplasm</location>
    </subcellularLocation>
    <subcellularLocation>
        <location evidence="1">Nucleus</location>
    </subcellularLocation>
</comment>
<dbReference type="Pfam" id="PF10189">
    <property type="entry name" value="Ints3_N"/>
    <property type="match status" value="1"/>
</dbReference>
<dbReference type="InterPro" id="IPR019333">
    <property type="entry name" value="INTS3_N"/>
</dbReference>
<reference evidence="11 12" key="1">
    <citation type="submission" date="2020-08" db="EMBL/GenBank/DDBJ databases">
        <authorList>
            <person name="Koutsovoulos G."/>
            <person name="Danchin GJ E."/>
        </authorList>
    </citation>
    <scope>NUCLEOTIDE SEQUENCE [LARGE SCALE GENOMIC DNA]</scope>
</reference>
<dbReference type="Proteomes" id="UP000580250">
    <property type="component" value="Unassembled WGS sequence"/>
</dbReference>
<dbReference type="GO" id="GO:0005634">
    <property type="term" value="C:nucleus"/>
    <property type="evidence" value="ECO:0007669"/>
    <property type="project" value="UniProtKB-SubCell"/>
</dbReference>
<feature type="region of interest" description="Disordered" evidence="8">
    <location>
        <begin position="609"/>
        <end position="762"/>
    </location>
</feature>
<evidence type="ECO:0000256" key="5">
    <source>
        <dbReference type="ARBA" id="ARBA00023242"/>
    </source>
</evidence>